<sequence>MSNITPASSNSESLAKEHSGSLDIEKTKSSDNAMSLGNGDTESLKDAGINNIKVYSEQYSHPVYRVMLFFSLFLIAYAYGLDGNIRYTFQAYATSSYSQHSLLSTVNCIKAVIAAAGQVWFARASDIWGRVPLLFIAVIFYVMGTIIESQATNVSRFAAGASFYQLGLTGIILIVELIASDFSNLNFRLLALFIPALPFIINTWISGNVTDAVGTRWKWGIGMWAFILPLSCIPLLCCHLHMRYLAKKNAPERLMKEDTKMPRSLREFWDNIVVELFLWKLDFVGLLLVAITFGLVLIPFTLAGGLNTEWKTAHIIVPEVLGWVVSLPLYILWEVKFARYPITPWKLIKDRGIYSALIIGFHINFIWYMQGDYMYTVLIVAVHESVKAATRITSLYSFVSVITGTILGLFIIKFKRTKPFIIFGCCCWFVSFGLLVHYRGNSGAHSGIIGSLCLLGFGAGFFTYTTQASIQASAKTHQKLGVITALYLASYNVGSAVGGSVSGAIWTQVLPKQIEKGITNSTLAAEAYGSPFTFITTYTWGTPEREVVVHAYRYVQKILCIVGLVFCIPLLGAAFLLRNYEMKESVTLSDAESMDEAQEKQHTDFIDKIFKRKTNNSGDEKKSYDDAIEEVPSSTA</sequence>
<feature type="transmembrane region" description="Helical" evidence="9">
    <location>
        <begin position="283"/>
        <end position="303"/>
    </location>
</feature>
<feature type="transmembrane region" description="Helical" evidence="9">
    <location>
        <begin position="217"/>
        <end position="238"/>
    </location>
</feature>
<protein>
    <submittedName>
        <fullName evidence="10">Siderophore transporter</fullName>
    </submittedName>
</protein>
<keyword evidence="7 9" id="KW-0472">Membrane</keyword>
<gene>
    <name evidence="10" type="ORF">DAKH74_027660</name>
</gene>
<evidence type="ECO:0000313" key="11">
    <source>
        <dbReference type="Proteomes" id="UP001377567"/>
    </source>
</evidence>
<feature type="transmembrane region" description="Helical" evidence="9">
    <location>
        <begin position="63"/>
        <end position="81"/>
    </location>
</feature>
<evidence type="ECO:0000256" key="4">
    <source>
        <dbReference type="ARBA" id="ARBA00022692"/>
    </source>
</evidence>
<feature type="transmembrane region" description="Helical" evidence="9">
    <location>
        <begin position="485"/>
        <end position="506"/>
    </location>
</feature>
<dbReference type="Gene3D" id="1.20.1250.20">
    <property type="entry name" value="MFS general substrate transporter like domains"/>
    <property type="match status" value="2"/>
</dbReference>
<keyword evidence="11" id="KW-1185">Reference proteome</keyword>
<evidence type="ECO:0000256" key="8">
    <source>
        <dbReference type="SAM" id="MobiDB-lite"/>
    </source>
</evidence>
<feature type="transmembrane region" description="Helical" evidence="9">
    <location>
        <begin position="444"/>
        <end position="464"/>
    </location>
</feature>
<comment type="similarity">
    <text evidence="2">Belongs to the major facilitator superfamily.</text>
</comment>
<dbReference type="PANTHER" id="PTHR23501:SF92">
    <property type="entry name" value="GLUTATHIONE EXCHANGER 1-RELATED"/>
    <property type="match status" value="1"/>
</dbReference>
<dbReference type="FunFam" id="1.20.1250.20:FF:000197">
    <property type="entry name" value="Siderophore iron transporter 1"/>
    <property type="match status" value="1"/>
</dbReference>
<dbReference type="Proteomes" id="UP001377567">
    <property type="component" value="Unassembled WGS sequence"/>
</dbReference>
<proteinExistence type="inferred from homology"/>
<dbReference type="AlphaFoldDB" id="A0AAV5RXK2"/>
<feature type="region of interest" description="Disordered" evidence="8">
    <location>
        <begin position="615"/>
        <end position="636"/>
    </location>
</feature>
<reference evidence="10 11" key="1">
    <citation type="journal article" date="2023" name="Elife">
        <title>Identification of key yeast species and microbe-microbe interactions impacting larval growth of Drosophila in the wild.</title>
        <authorList>
            <person name="Mure A."/>
            <person name="Sugiura Y."/>
            <person name="Maeda R."/>
            <person name="Honda K."/>
            <person name="Sakurai N."/>
            <person name="Takahashi Y."/>
            <person name="Watada M."/>
            <person name="Katoh T."/>
            <person name="Gotoh A."/>
            <person name="Gotoh Y."/>
            <person name="Taniguchi I."/>
            <person name="Nakamura K."/>
            <person name="Hayashi T."/>
            <person name="Katayama T."/>
            <person name="Uemura T."/>
            <person name="Hattori Y."/>
        </authorList>
    </citation>
    <scope>NUCLEOTIDE SEQUENCE [LARGE SCALE GENOMIC DNA]</scope>
    <source>
        <strain evidence="10 11">KH-74</strain>
    </source>
</reference>
<feature type="transmembrane region" description="Helical" evidence="9">
    <location>
        <begin position="554"/>
        <end position="577"/>
    </location>
</feature>
<evidence type="ECO:0000256" key="5">
    <source>
        <dbReference type="ARBA" id="ARBA00022989"/>
    </source>
</evidence>
<feature type="region of interest" description="Disordered" evidence="8">
    <location>
        <begin position="1"/>
        <end position="23"/>
    </location>
</feature>
<keyword evidence="4 9" id="KW-0812">Transmembrane</keyword>
<feature type="transmembrane region" description="Helical" evidence="9">
    <location>
        <begin position="101"/>
        <end position="121"/>
    </location>
</feature>
<dbReference type="FunFam" id="1.20.1250.20:FF:000412">
    <property type="entry name" value="SIT1p Ferrioxamine B transporter"/>
    <property type="match status" value="1"/>
</dbReference>
<dbReference type="EMBL" id="BTGD01000008">
    <property type="protein sequence ID" value="GMM56150.1"/>
    <property type="molecule type" value="Genomic_DNA"/>
</dbReference>
<dbReference type="GO" id="GO:0005774">
    <property type="term" value="C:vacuolar membrane"/>
    <property type="evidence" value="ECO:0007669"/>
    <property type="project" value="TreeGrafter"/>
</dbReference>
<feature type="transmembrane region" description="Helical" evidence="9">
    <location>
        <begin position="419"/>
        <end position="438"/>
    </location>
</feature>
<dbReference type="PANTHER" id="PTHR23501">
    <property type="entry name" value="MAJOR FACILITATOR SUPERFAMILY"/>
    <property type="match status" value="1"/>
</dbReference>
<evidence type="ECO:0000256" key="2">
    <source>
        <dbReference type="ARBA" id="ARBA00008335"/>
    </source>
</evidence>
<evidence type="ECO:0000256" key="3">
    <source>
        <dbReference type="ARBA" id="ARBA00022448"/>
    </source>
</evidence>
<dbReference type="InterPro" id="IPR036259">
    <property type="entry name" value="MFS_trans_sf"/>
</dbReference>
<evidence type="ECO:0000256" key="7">
    <source>
        <dbReference type="ARBA" id="ARBA00023136"/>
    </source>
</evidence>
<feature type="transmembrane region" description="Helical" evidence="9">
    <location>
        <begin position="157"/>
        <end position="178"/>
    </location>
</feature>
<feature type="compositionally biased region" description="Polar residues" evidence="8">
    <location>
        <begin position="1"/>
        <end position="13"/>
    </location>
</feature>
<evidence type="ECO:0000313" key="10">
    <source>
        <dbReference type="EMBL" id="GMM56150.1"/>
    </source>
</evidence>
<evidence type="ECO:0000256" key="6">
    <source>
        <dbReference type="ARBA" id="ARBA00023065"/>
    </source>
</evidence>
<name>A0AAV5RXK2_MAUHU</name>
<feature type="transmembrane region" description="Helical" evidence="9">
    <location>
        <begin position="353"/>
        <end position="369"/>
    </location>
</feature>
<feature type="transmembrane region" description="Helical" evidence="9">
    <location>
        <begin position="133"/>
        <end position="151"/>
    </location>
</feature>
<feature type="transmembrane region" description="Helical" evidence="9">
    <location>
        <begin position="389"/>
        <end position="412"/>
    </location>
</feature>
<evidence type="ECO:0000256" key="9">
    <source>
        <dbReference type="SAM" id="Phobius"/>
    </source>
</evidence>
<feature type="compositionally biased region" description="Basic and acidic residues" evidence="8">
    <location>
        <begin position="14"/>
        <end position="23"/>
    </location>
</feature>
<keyword evidence="6" id="KW-0406">Ion transport</keyword>
<keyword evidence="3" id="KW-0813">Transport</keyword>
<comment type="caution">
    <text evidence="10">The sequence shown here is derived from an EMBL/GenBank/DDBJ whole genome shotgun (WGS) entry which is preliminary data.</text>
</comment>
<dbReference type="GO" id="GO:0015343">
    <property type="term" value="F:siderophore-iron transmembrane transporter activity"/>
    <property type="evidence" value="ECO:0007669"/>
    <property type="project" value="TreeGrafter"/>
</dbReference>
<dbReference type="CDD" id="cd17322">
    <property type="entry name" value="MFS_ARN_like"/>
    <property type="match status" value="1"/>
</dbReference>
<accession>A0AAV5RXK2</accession>
<dbReference type="GO" id="GO:0005768">
    <property type="term" value="C:endosome"/>
    <property type="evidence" value="ECO:0007669"/>
    <property type="project" value="TreeGrafter"/>
</dbReference>
<dbReference type="GO" id="GO:0005886">
    <property type="term" value="C:plasma membrane"/>
    <property type="evidence" value="ECO:0007669"/>
    <property type="project" value="TreeGrafter"/>
</dbReference>
<feature type="transmembrane region" description="Helical" evidence="9">
    <location>
        <begin position="185"/>
        <end position="205"/>
    </location>
</feature>
<feature type="transmembrane region" description="Helical" evidence="9">
    <location>
        <begin position="315"/>
        <end position="333"/>
    </location>
</feature>
<dbReference type="SUPFAM" id="SSF103473">
    <property type="entry name" value="MFS general substrate transporter"/>
    <property type="match status" value="1"/>
</dbReference>
<keyword evidence="5 9" id="KW-1133">Transmembrane helix</keyword>
<comment type="subcellular location">
    <subcellularLocation>
        <location evidence="1">Endomembrane system</location>
        <topology evidence="1">Multi-pass membrane protein</topology>
    </subcellularLocation>
</comment>
<organism evidence="10 11">
    <name type="scientific">Maudiozyma humilis</name>
    <name type="common">Sour dough yeast</name>
    <name type="synonym">Kazachstania humilis</name>
    <dbReference type="NCBI Taxonomy" id="51915"/>
    <lineage>
        <taxon>Eukaryota</taxon>
        <taxon>Fungi</taxon>
        <taxon>Dikarya</taxon>
        <taxon>Ascomycota</taxon>
        <taxon>Saccharomycotina</taxon>
        <taxon>Saccharomycetes</taxon>
        <taxon>Saccharomycetales</taxon>
        <taxon>Saccharomycetaceae</taxon>
        <taxon>Maudiozyma</taxon>
    </lineage>
</organism>
<evidence type="ECO:0000256" key="1">
    <source>
        <dbReference type="ARBA" id="ARBA00004127"/>
    </source>
</evidence>